<evidence type="ECO:0008006" key="4">
    <source>
        <dbReference type="Google" id="ProtNLM"/>
    </source>
</evidence>
<organism evidence="2 3">
    <name type="scientific">Hebeloma cylindrosporum</name>
    <dbReference type="NCBI Taxonomy" id="76867"/>
    <lineage>
        <taxon>Eukaryota</taxon>
        <taxon>Fungi</taxon>
        <taxon>Dikarya</taxon>
        <taxon>Basidiomycota</taxon>
        <taxon>Agaricomycotina</taxon>
        <taxon>Agaricomycetes</taxon>
        <taxon>Agaricomycetidae</taxon>
        <taxon>Agaricales</taxon>
        <taxon>Agaricineae</taxon>
        <taxon>Hymenogastraceae</taxon>
        <taxon>Hebeloma</taxon>
    </lineage>
</organism>
<dbReference type="Gene3D" id="3.40.50.720">
    <property type="entry name" value="NAD(P)-binding Rossmann-like Domain"/>
    <property type="match status" value="1"/>
</dbReference>
<name>A0A0C2YQ66_HEBCY</name>
<keyword evidence="1" id="KW-0521">NADP</keyword>
<dbReference type="GO" id="GO:0016616">
    <property type="term" value="F:oxidoreductase activity, acting on the CH-OH group of donors, NAD or NADP as acceptor"/>
    <property type="evidence" value="ECO:0007669"/>
    <property type="project" value="TreeGrafter"/>
</dbReference>
<dbReference type="PANTHER" id="PTHR45458">
    <property type="entry name" value="SHORT-CHAIN DEHYDROGENASE/REDUCTASE SDR"/>
    <property type="match status" value="1"/>
</dbReference>
<dbReference type="InterPro" id="IPR002347">
    <property type="entry name" value="SDR_fam"/>
</dbReference>
<gene>
    <name evidence="2" type="ORF">M413DRAFT_443949</name>
</gene>
<protein>
    <recommendedName>
        <fullName evidence="4">NAD(P)-binding protein</fullName>
    </recommendedName>
</protein>
<dbReference type="InterPro" id="IPR036291">
    <property type="entry name" value="NAD(P)-bd_dom_sf"/>
</dbReference>
<dbReference type="Pfam" id="PF00106">
    <property type="entry name" value="adh_short"/>
    <property type="match status" value="1"/>
</dbReference>
<evidence type="ECO:0000313" key="2">
    <source>
        <dbReference type="EMBL" id="KIM43142.1"/>
    </source>
</evidence>
<dbReference type="SUPFAM" id="SSF51735">
    <property type="entry name" value="NAD(P)-binding Rossmann-fold domains"/>
    <property type="match status" value="1"/>
</dbReference>
<dbReference type="PANTHER" id="PTHR45458:SF1">
    <property type="entry name" value="SHORT CHAIN DEHYDROGENASE"/>
    <property type="match status" value="1"/>
</dbReference>
<keyword evidence="3" id="KW-1185">Reference proteome</keyword>
<dbReference type="Proteomes" id="UP000053424">
    <property type="component" value="Unassembled WGS sequence"/>
</dbReference>
<reference evidence="2 3" key="1">
    <citation type="submission" date="2014-04" db="EMBL/GenBank/DDBJ databases">
        <authorList>
            <consortium name="DOE Joint Genome Institute"/>
            <person name="Kuo A."/>
            <person name="Gay G."/>
            <person name="Dore J."/>
            <person name="Kohler A."/>
            <person name="Nagy L.G."/>
            <person name="Floudas D."/>
            <person name="Copeland A."/>
            <person name="Barry K.W."/>
            <person name="Cichocki N."/>
            <person name="Veneault-Fourrey C."/>
            <person name="LaButti K."/>
            <person name="Lindquist E.A."/>
            <person name="Lipzen A."/>
            <person name="Lundell T."/>
            <person name="Morin E."/>
            <person name="Murat C."/>
            <person name="Sun H."/>
            <person name="Tunlid A."/>
            <person name="Henrissat B."/>
            <person name="Grigoriev I.V."/>
            <person name="Hibbett D.S."/>
            <person name="Martin F."/>
            <person name="Nordberg H.P."/>
            <person name="Cantor M.N."/>
            <person name="Hua S.X."/>
        </authorList>
    </citation>
    <scope>NUCLEOTIDE SEQUENCE [LARGE SCALE GENOMIC DNA]</scope>
    <source>
        <strain evidence="3">h7</strain>
    </source>
</reference>
<proteinExistence type="predicted"/>
<dbReference type="CDD" id="cd05325">
    <property type="entry name" value="carb_red_sniffer_like_SDR_c"/>
    <property type="match status" value="1"/>
</dbReference>
<sequence length="247" mass="26771">MPSWLITGANRGIGLSIVENLLKNPSNFIIATSRNANVPALTALAAKNPKNLKFVELDITSQESVDKAVAAATPLLPNGLDYLVNNAGKNPQPLTKFEDLDLEAFAEEMTFSTVAPLRVSRAFLPLVKKSEKKNVIFISSVLASSQITYMMANQFNAYSVAKAALNMLARKWGASLKYEGVTTAAIHPGWTQTDLGAPLKEWMSKYAPQVPHLTPDAAGAGVIKISQALTLEKTASFWHFDGTNLPW</sequence>
<reference evidence="3" key="2">
    <citation type="submission" date="2015-01" db="EMBL/GenBank/DDBJ databases">
        <title>Evolutionary Origins and Diversification of the Mycorrhizal Mutualists.</title>
        <authorList>
            <consortium name="DOE Joint Genome Institute"/>
            <consortium name="Mycorrhizal Genomics Consortium"/>
            <person name="Kohler A."/>
            <person name="Kuo A."/>
            <person name="Nagy L.G."/>
            <person name="Floudas D."/>
            <person name="Copeland A."/>
            <person name="Barry K.W."/>
            <person name="Cichocki N."/>
            <person name="Veneault-Fourrey C."/>
            <person name="LaButti K."/>
            <person name="Lindquist E.A."/>
            <person name="Lipzen A."/>
            <person name="Lundell T."/>
            <person name="Morin E."/>
            <person name="Murat C."/>
            <person name="Riley R."/>
            <person name="Ohm R."/>
            <person name="Sun H."/>
            <person name="Tunlid A."/>
            <person name="Henrissat B."/>
            <person name="Grigoriev I.V."/>
            <person name="Hibbett D.S."/>
            <person name="Martin F."/>
        </authorList>
    </citation>
    <scope>NUCLEOTIDE SEQUENCE [LARGE SCALE GENOMIC DNA]</scope>
    <source>
        <strain evidence="3">h7</strain>
    </source>
</reference>
<dbReference type="AlphaFoldDB" id="A0A0C2YQ66"/>
<dbReference type="PROSITE" id="PS00061">
    <property type="entry name" value="ADH_SHORT"/>
    <property type="match status" value="1"/>
</dbReference>
<dbReference type="InterPro" id="IPR020904">
    <property type="entry name" value="Sc_DH/Rdtase_CS"/>
</dbReference>
<dbReference type="PRINTS" id="PR00081">
    <property type="entry name" value="GDHRDH"/>
</dbReference>
<evidence type="ECO:0000313" key="3">
    <source>
        <dbReference type="Proteomes" id="UP000053424"/>
    </source>
</evidence>
<dbReference type="EMBL" id="KN831776">
    <property type="protein sequence ID" value="KIM43142.1"/>
    <property type="molecule type" value="Genomic_DNA"/>
</dbReference>
<accession>A0A0C2YQ66</accession>
<evidence type="ECO:0000256" key="1">
    <source>
        <dbReference type="ARBA" id="ARBA00022857"/>
    </source>
</evidence>
<dbReference type="OrthoDB" id="9876299at2759"/>
<dbReference type="HOGENOM" id="CLU_010194_9_1_1"/>
<dbReference type="InterPro" id="IPR052184">
    <property type="entry name" value="SDR_enzymes"/>
</dbReference>